<dbReference type="EMBL" id="FNOM01000002">
    <property type="protein sequence ID" value="SDW44774.1"/>
    <property type="molecule type" value="Genomic_DNA"/>
</dbReference>
<dbReference type="Pfam" id="PF07331">
    <property type="entry name" value="TctB"/>
    <property type="match status" value="1"/>
</dbReference>
<accession>A0A1H2TNB3</accession>
<evidence type="ECO:0000313" key="3">
    <source>
        <dbReference type="EMBL" id="SDW44774.1"/>
    </source>
</evidence>
<dbReference type="AlphaFoldDB" id="A0A1H2TNB3"/>
<keyword evidence="1" id="KW-0812">Transmembrane</keyword>
<organism evidence="3 4">
    <name type="scientific">Roseicitreum antarcticum</name>
    <dbReference type="NCBI Taxonomy" id="564137"/>
    <lineage>
        <taxon>Bacteria</taxon>
        <taxon>Pseudomonadati</taxon>
        <taxon>Pseudomonadota</taxon>
        <taxon>Alphaproteobacteria</taxon>
        <taxon>Rhodobacterales</taxon>
        <taxon>Paracoccaceae</taxon>
        <taxon>Roseicitreum</taxon>
    </lineage>
</organism>
<keyword evidence="1" id="KW-0472">Membrane</keyword>
<gene>
    <name evidence="3" type="ORF">SAMN04488238_10297</name>
</gene>
<feature type="domain" description="DUF1468" evidence="2">
    <location>
        <begin position="10"/>
        <end position="142"/>
    </location>
</feature>
<keyword evidence="1" id="KW-1133">Transmembrane helix</keyword>
<dbReference type="STRING" id="564137.SAMN04488238_10297"/>
<evidence type="ECO:0000256" key="1">
    <source>
        <dbReference type="SAM" id="Phobius"/>
    </source>
</evidence>
<protein>
    <submittedName>
        <fullName evidence="3">Tripartite tricarboxylate transporter TctB family protein</fullName>
    </submittedName>
</protein>
<keyword evidence="4" id="KW-1185">Reference proteome</keyword>
<feature type="transmembrane region" description="Helical" evidence="1">
    <location>
        <begin position="41"/>
        <end position="62"/>
    </location>
</feature>
<dbReference type="RefSeq" id="WP_092885584.1">
    <property type="nucleotide sequence ID" value="NZ_CP061498.1"/>
</dbReference>
<sequence length="148" mass="15147">MQRDWPDICGGVILAALGAGVAIWAAVHYDIGTLRRMGPGFFPVVLGGVLSVLGLVVAVPALGRTVTAPKVEVGAAIAVLGAIVIFALGLPRLGLAGATAAAVLVATIPAPRPGWRWRVVLATAVTALTVLVFSVGLQMTLPLWPRLT</sequence>
<evidence type="ECO:0000259" key="2">
    <source>
        <dbReference type="Pfam" id="PF07331"/>
    </source>
</evidence>
<dbReference type="InterPro" id="IPR009936">
    <property type="entry name" value="DUF1468"/>
</dbReference>
<proteinExistence type="predicted"/>
<feature type="transmembrane region" description="Helical" evidence="1">
    <location>
        <begin position="12"/>
        <end position="29"/>
    </location>
</feature>
<evidence type="ECO:0000313" key="4">
    <source>
        <dbReference type="Proteomes" id="UP000198539"/>
    </source>
</evidence>
<name>A0A1H2TNB3_9RHOB</name>
<feature type="transmembrane region" description="Helical" evidence="1">
    <location>
        <begin position="119"/>
        <end position="141"/>
    </location>
</feature>
<feature type="transmembrane region" description="Helical" evidence="1">
    <location>
        <begin position="74"/>
        <end position="107"/>
    </location>
</feature>
<dbReference type="Proteomes" id="UP000198539">
    <property type="component" value="Unassembled WGS sequence"/>
</dbReference>
<reference evidence="3 4" key="1">
    <citation type="submission" date="2016-10" db="EMBL/GenBank/DDBJ databases">
        <authorList>
            <person name="de Groot N.N."/>
        </authorList>
    </citation>
    <scope>NUCLEOTIDE SEQUENCE [LARGE SCALE GENOMIC DNA]</scope>
    <source>
        <strain evidence="3 4">CGMCC 1.8894</strain>
    </source>
</reference>